<evidence type="ECO:0000313" key="2">
    <source>
        <dbReference type="Proteomes" id="UP000814033"/>
    </source>
</evidence>
<reference evidence="1" key="2">
    <citation type="journal article" date="2022" name="New Phytol.">
        <title>Evolutionary transition to the ectomycorrhizal habit in the genomes of a hyperdiverse lineage of mushroom-forming fungi.</title>
        <authorList>
            <person name="Looney B."/>
            <person name="Miyauchi S."/>
            <person name="Morin E."/>
            <person name="Drula E."/>
            <person name="Courty P.E."/>
            <person name="Kohler A."/>
            <person name="Kuo A."/>
            <person name="LaButti K."/>
            <person name="Pangilinan J."/>
            <person name="Lipzen A."/>
            <person name="Riley R."/>
            <person name="Andreopoulos W."/>
            <person name="He G."/>
            <person name="Johnson J."/>
            <person name="Nolan M."/>
            <person name="Tritt A."/>
            <person name="Barry K.W."/>
            <person name="Grigoriev I.V."/>
            <person name="Nagy L.G."/>
            <person name="Hibbett D."/>
            <person name="Henrissat B."/>
            <person name="Matheny P.B."/>
            <person name="Labbe J."/>
            <person name="Martin F.M."/>
        </authorList>
    </citation>
    <scope>NUCLEOTIDE SEQUENCE</scope>
    <source>
        <strain evidence="1">FP105234-sp</strain>
    </source>
</reference>
<dbReference type="EMBL" id="MU276144">
    <property type="protein sequence ID" value="KAI0041103.1"/>
    <property type="molecule type" value="Genomic_DNA"/>
</dbReference>
<name>A0ACB8RAR4_9AGAM</name>
<dbReference type="Proteomes" id="UP000814033">
    <property type="component" value="Unassembled WGS sequence"/>
</dbReference>
<protein>
    <submittedName>
        <fullName evidence="1">Uncharacterized protein</fullName>
    </submittedName>
</protein>
<comment type="caution">
    <text evidence="1">The sequence shown here is derived from an EMBL/GenBank/DDBJ whole genome shotgun (WGS) entry which is preliminary data.</text>
</comment>
<proteinExistence type="predicted"/>
<sequence>MVVVRVQGPPVSLSLAHTSGTGKVRASLLPTPQARVAARAVHPASPTRSTPIASLPSRPPSSPLVCTARCSRHAPPPLCSTIARGASQATLPPQTSTAYIPTAAPLASTITSRLRRAMHAKRPTVVQVRAFTLSTLTVPTTCARCRTILPHHPILRVRLHPSRRSYFQLRAHVVAPCHPRIQAPHQPILARTLHTPLPLAVAICACPPRSGRLRRLLPATCARDVVSQRSCGARRILCSLQRRRWVTSPAPVTALAERAPQPCQIPNS</sequence>
<evidence type="ECO:0000313" key="1">
    <source>
        <dbReference type="EMBL" id="KAI0041103.1"/>
    </source>
</evidence>
<gene>
    <name evidence="1" type="ORF">FA95DRAFT_771161</name>
</gene>
<reference evidence="1" key="1">
    <citation type="submission" date="2021-02" db="EMBL/GenBank/DDBJ databases">
        <authorList>
            <consortium name="DOE Joint Genome Institute"/>
            <person name="Ahrendt S."/>
            <person name="Looney B.P."/>
            <person name="Miyauchi S."/>
            <person name="Morin E."/>
            <person name="Drula E."/>
            <person name="Courty P.E."/>
            <person name="Chicoki N."/>
            <person name="Fauchery L."/>
            <person name="Kohler A."/>
            <person name="Kuo A."/>
            <person name="Labutti K."/>
            <person name="Pangilinan J."/>
            <person name="Lipzen A."/>
            <person name="Riley R."/>
            <person name="Andreopoulos W."/>
            <person name="He G."/>
            <person name="Johnson J."/>
            <person name="Barry K.W."/>
            <person name="Grigoriev I.V."/>
            <person name="Nagy L."/>
            <person name="Hibbett D."/>
            <person name="Henrissat B."/>
            <person name="Matheny P.B."/>
            <person name="Labbe J."/>
            <person name="Martin F."/>
        </authorList>
    </citation>
    <scope>NUCLEOTIDE SEQUENCE</scope>
    <source>
        <strain evidence="1">FP105234-sp</strain>
    </source>
</reference>
<organism evidence="1 2">
    <name type="scientific">Auriscalpium vulgare</name>
    <dbReference type="NCBI Taxonomy" id="40419"/>
    <lineage>
        <taxon>Eukaryota</taxon>
        <taxon>Fungi</taxon>
        <taxon>Dikarya</taxon>
        <taxon>Basidiomycota</taxon>
        <taxon>Agaricomycotina</taxon>
        <taxon>Agaricomycetes</taxon>
        <taxon>Russulales</taxon>
        <taxon>Auriscalpiaceae</taxon>
        <taxon>Auriscalpium</taxon>
    </lineage>
</organism>
<keyword evidence="2" id="KW-1185">Reference proteome</keyword>
<accession>A0ACB8RAR4</accession>